<evidence type="ECO:0008006" key="15">
    <source>
        <dbReference type="Google" id="ProtNLM"/>
    </source>
</evidence>
<keyword evidence="2" id="KW-1003">Cell membrane</keyword>
<dbReference type="InterPro" id="IPR044751">
    <property type="entry name" value="Ion_transp-like_CBS"/>
</dbReference>
<dbReference type="SUPFAM" id="SSF54631">
    <property type="entry name" value="CBS-domain pair"/>
    <property type="match status" value="1"/>
</dbReference>
<feature type="domain" description="CNNM transmembrane" evidence="12">
    <location>
        <begin position="1"/>
        <end position="202"/>
    </location>
</feature>
<keyword evidence="7 9" id="KW-0472">Membrane</keyword>
<evidence type="ECO:0000256" key="1">
    <source>
        <dbReference type="ARBA" id="ARBA00004651"/>
    </source>
</evidence>
<feature type="domain" description="CBS" evidence="11">
    <location>
        <begin position="221"/>
        <end position="282"/>
    </location>
</feature>
<feature type="transmembrane region" description="Helical" evidence="10">
    <location>
        <begin position="98"/>
        <end position="119"/>
    </location>
</feature>
<dbReference type="PANTHER" id="PTHR43099">
    <property type="entry name" value="UPF0053 PROTEIN YRKA"/>
    <property type="match status" value="1"/>
</dbReference>
<evidence type="ECO:0000256" key="2">
    <source>
        <dbReference type="ARBA" id="ARBA00022475"/>
    </source>
</evidence>
<feature type="transmembrane region" description="Helical" evidence="10">
    <location>
        <begin position="139"/>
        <end position="157"/>
    </location>
</feature>
<dbReference type="Gene3D" id="3.10.580.10">
    <property type="entry name" value="CBS-domain"/>
    <property type="match status" value="1"/>
</dbReference>
<evidence type="ECO:0000256" key="9">
    <source>
        <dbReference type="PROSITE-ProRule" id="PRU01193"/>
    </source>
</evidence>
<dbReference type="InterPro" id="IPR000644">
    <property type="entry name" value="CBS_dom"/>
</dbReference>
<dbReference type="HOGENOM" id="CLU_015237_4_0_0"/>
<sequence>MNNFLSLLLVFLLVFLNGFFVAAEFSIVKIRASKIETLLGTGDKKAGYTKKVLDDLNSYLSACQFGITLASLGLGWIGEPAVANILSPLFNYFTVDEVLKHTISFVIGFSLITAFHIVLGELVPKSIAILSSEKVALAASHPLIIFYKLSYPVIWLFDRSTNFILRIFGIKNISTHEEIHTNDEIMLLLTENYKHGLLNKEELTLVDNVFELSEKNVMSVMIPRTDMQCIYMGDNLEKIMDFVLDGKYTRYPVCRENKDNIIGFVHIRDLCKQVILNTENDIEDIMREIIFVPDTMSVNALFKRFQEDHSQIAIVIDEYGGTAGLVTLEDILEELVGEIQDEFDINDVSEIKKISDTVYSVDGKVTIDRINKLLNINIETKVETIGGLFSLEYGSLPEAGEKIIHDGYEFTIIKSNNKRVLRVKIEKI</sequence>
<dbReference type="eggNOG" id="COG1253">
    <property type="taxonomic scope" value="Bacteria"/>
</dbReference>
<dbReference type="InterPro" id="IPR051676">
    <property type="entry name" value="UPF0053_domain"/>
</dbReference>
<dbReference type="FunFam" id="3.10.580.10:FF:000002">
    <property type="entry name" value="Magnesium/cobalt efflux protein CorC"/>
    <property type="match status" value="1"/>
</dbReference>
<evidence type="ECO:0000256" key="3">
    <source>
        <dbReference type="ARBA" id="ARBA00022692"/>
    </source>
</evidence>
<dbReference type="Pfam" id="PF03471">
    <property type="entry name" value="CorC_HlyC"/>
    <property type="match status" value="1"/>
</dbReference>
<comment type="subcellular location">
    <subcellularLocation>
        <location evidence="1">Cell membrane</location>
        <topology evidence="1">Multi-pass membrane protein</topology>
    </subcellularLocation>
</comment>
<dbReference type="InterPro" id="IPR046342">
    <property type="entry name" value="CBS_dom_sf"/>
</dbReference>
<feature type="domain" description="CBS" evidence="11">
    <location>
        <begin position="285"/>
        <end position="342"/>
    </location>
</feature>
<dbReference type="InterPro" id="IPR002550">
    <property type="entry name" value="CNNM"/>
</dbReference>
<keyword evidence="5 9" id="KW-1133">Transmembrane helix</keyword>
<keyword evidence="3 9" id="KW-0812">Transmembrane</keyword>
<evidence type="ECO:0000259" key="11">
    <source>
        <dbReference type="PROSITE" id="PS51371"/>
    </source>
</evidence>
<dbReference type="InterPro" id="IPR005170">
    <property type="entry name" value="Transptr-assoc_dom"/>
</dbReference>
<evidence type="ECO:0000313" key="14">
    <source>
        <dbReference type="Proteomes" id="UP000000845"/>
    </source>
</evidence>
<proteinExistence type="predicted"/>
<organism evidence="13 14">
    <name type="scientific">Sebaldella termitidis (strain ATCC 33386 / NCTC 11300)</name>
    <dbReference type="NCBI Taxonomy" id="526218"/>
    <lineage>
        <taxon>Bacteria</taxon>
        <taxon>Fusobacteriati</taxon>
        <taxon>Fusobacteriota</taxon>
        <taxon>Fusobacteriia</taxon>
        <taxon>Fusobacteriales</taxon>
        <taxon>Leptotrichiaceae</taxon>
        <taxon>Sebaldella</taxon>
    </lineage>
</organism>
<gene>
    <name evidence="13" type="ordered locus">Sterm_1126</name>
</gene>
<keyword evidence="14" id="KW-1185">Reference proteome</keyword>
<reference evidence="14" key="1">
    <citation type="submission" date="2009-09" db="EMBL/GenBank/DDBJ databases">
        <title>The complete chromosome of Sebaldella termitidis ATCC 33386.</title>
        <authorList>
            <consortium name="US DOE Joint Genome Institute (JGI-PGF)"/>
            <person name="Lucas S."/>
            <person name="Copeland A."/>
            <person name="Lapidus A."/>
            <person name="Glavina del Rio T."/>
            <person name="Dalin E."/>
            <person name="Tice H."/>
            <person name="Bruce D."/>
            <person name="Goodwin L."/>
            <person name="Pitluck S."/>
            <person name="Kyrpides N."/>
            <person name="Mavromatis K."/>
            <person name="Ivanova N."/>
            <person name="Mikhailova N."/>
            <person name="Sims D."/>
            <person name="Meincke L."/>
            <person name="Brettin T."/>
            <person name="Detter J.C."/>
            <person name="Han C."/>
            <person name="Larimer F."/>
            <person name="Land M."/>
            <person name="Hauser L."/>
            <person name="Markowitz V."/>
            <person name="Cheng J.F."/>
            <person name="Hugenholtz P."/>
            <person name="Woyke T."/>
            <person name="Wu D."/>
            <person name="Eisen J.A."/>
        </authorList>
    </citation>
    <scope>NUCLEOTIDE SEQUENCE [LARGE SCALE GENOMIC DNA]</scope>
    <source>
        <strain evidence="14">ATCC 33386 / NCTC 11300</strain>
    </source>
</reference>
<dbReference type="KEGG" id="str:Sterm_1126"/>
<dbReference type="GO" id="GO:0050660">
    <property type="term" value="F:flavin adenine dinucleotide binding"/>
    <property type="evidence" value="ECO:0007669"/>
    <property type="project" value="InterPro"/>
</dbReference>
<protein>
    <recommendedName>
        <fullName evidence="15">CBS domain containing protein</fullName>
    </recommendedName>
</protein>
<dbReference type="EMBL" id="CP001739">
    <property type="protein sequence ID" value="ACZ07994.1"/>
    <property type="molecule type" value="Genomic_DNA"/>
</dbReference>
<evidence type="ECO:0000259" key="12">
    <source>
        <dbReference type="PROSITE" id="PS51846"/>
    </source>
</evidence>
<evidence type="ECO:0000256" key="7">
    <source>
        <dbReference type="ARBA" id="ARBA00023136"/>
    </source>
</evidence>
<evidence type="ECO:0000256" key="8">
    <source>
        <dbReference type="PROSITE-ProRule" id="PRU00703"/>
    </source>
</evidence>
<dbReference type="InterPro" id="IPR016169">
    <property type="entry name" value="FAD-bd_PCMH_sub2"/>
</dbReference>
<dbReference type="Gene3D" id="3.30.465.10">
    <property type="match status" value="1"/>
</dbReference>
<dbReference type="CDD" id="cd04590">
    <property type="entry name" value="CBS_pair_CorC_HlyC_assoc"/>
    <property type="match status" value="1"/>
</dbReference>
<evidence type="ECO:0000313" key="13">
    <source>
        <dbReference type="EMBL" id="ACZ07994.1"/>
    </source>
</evidence>
<keyword evidence="6 8" id="KW-0129">CBS domain</keyword>
<evidence type="ECO:0000256" key="6">
    <source>
        <dbReference type="ARBA" id="ARBA00023122"/>
    </source>
</evidence>
<name>D1AFV9_SEBTE</name>
<dbReference type="PANTHER" id="PTHR43099:SF2">
    <property type="entry name" value="UPF0053 PROTEIN YRKA"/>
    <property type="match status" value="1"/>
</dbReference>
<dbReference type="InterPro" id="IPR036318">
    <property type="entry name" value="FAD-bd_PCMH-like_sf"/>
</dbReference>
<dbReference type="SUPFAM" id="SSF56176">
    <property type="entry name" value="FAD-binding/transporter-associated domain-like"/>
    <property type="match status" value="1"/>
</dbReference>
<feature type="transmembrane region" description="Helical" evidence="10">
    <location>
        <begin position="56"/>
        <end position="77"/>
    </location>
</feature>
<dbReference type="PROSITE" id="PS51846">
    <property type="entry name" value="CNNM"/>
    <property type="match status" value="1"/>
</dbReference>
<evidence type="ECO:0000256" key="5">
    <source>
        <dbReference type="ARBA" id="ARBA00022989"/>
    </source>
</evidence>
<dbReference type="Proteomes" id="UP000000845">
    <property type="component" value="Chromosome"/>
</dbReference>
<reference evidence="13 14" key="2">
    <citation type="journal article" date="2010" name="Stand. Genomic Sci.">
        <title>Complete genome sequence of Sebaldella termitidis type strain (NCTC 11300).</title>
        <authorList>
            <person name="Harmon-Smith M."/>
            <person name="Celia L."/>
            <person name="Chertkov O."/>
            <person name="Lapidus A."/>
            <person name="Copeland A."/>
            <person name="Glavina Del Rio T."/>
            <person name="Nolan M."/>
            <person name="Lucas S."/>
            <person name="Tice H."/>
            <person name="Cheng J.F."/>
            <person name="Han C."/>
            <person name="Detter J.C."/>
            <person name="Bruce D."/>
            <person name="Goodwin L."/>
            <person name="Pitluck S."/>
            <person name="Pati A."/>
            <person name="Liolios K."/>
            <person name="Ivanova N."/>
            <person name="Mavromatis K."/>
            <person name="Mikhailova N."/>
            <person name="Chen A."/>
            <person name="Palaniappan K."/>
            <person name="Land M."/>
            <person name="Hauser L."/>
            <person name="Chang Y.J."/>
            <person name="Jeffries C.D."/>
            <person name="Brettin T."/>
            <person name="Goker M."/>
            <person name="Beck B."/>
            <person name="Bristow J."/>
            <person name="Eisen J.A."/>
            <person name="Markowitz V."/>
            <person name="Hugenholtz P."/>
            <person name="Kyrpides N.C."/>
            <person name="Klenk H.P."/>
            <person name="Chen F."/>
        </authorList>
    </citation>
    <scope>NUCLEOTIDE SEQUENCE [LARGE SCALE GENOMIC DNA]</scope>
    <source>
        <strain evidence="14">ATCC 33386 / NCTC 11300</strain>
    </source>
</reference>
<dbReference type="STRING" id="526218.Sterm_1126"/>
<dbReference type="Pfam" id="PF01595">
    <property type="entry name" value="CNNM"/>
    <property type="match status" value="1"/>
</dbReference>
<evidence type="ECO:0000256" key="4">
    <source>
        <dbReference type="ARBA" id="ARBA00022737"/>
    </source>
</evidence>
<evidence type="ECO:0000256" key="10">
    <source>
        <dbReference type="SAM" id="Phobius"/>
    </source>
</evidence>
<dbReference type="PROSITE" id="PS51371">
    <property type="entry name" value="CBS"/>
    <property type="match status" value="2"/>
</dbReference>
<dbReference type="GO" id="GO:0005886">
    <property type="term" value="C:plasma membrane"/>
    <property type="evidence" value="ECO:0007669"/>
    <property type="project" value="UniProtKB-SubCell"/>
</dbReference>
<dbReference type="SMART" id="SM01091">
    <property type="entry name" value="CorC_HlyC"/>
    <property type="match status" value="1"/>
</dbReference>
<dbReference type="AlphaFoldDB" id="D1AFV9"/>
<dbReference type="Pfam" id="PF00571">
    <property type="entry name" value="CBS"/>
    <property type="match status" value="2"/>
</dbReference>
<accession>D1AFV9</accession>
<dbReference type="RefSeq" id="WP_012860590.1">
    <property type="nucleotide sequence ID" value="NC_013517.1"/>
</dbReference>
<keyword evidence="4" id="KW-0677">Repeat</keyword>